<reference evidence="2 3" key="1">
    <citation type="submission" date="2018-01" db="EMBL/GenBank/DDBJ databases">
        <title>Cryobacterium sp. nov., from glaciers in China.</title>
        <authorList>
            <person name="Liu Q."/>
            <person name="Xin Y.-H."/>
        </authorList>
    </citation>
    <scope>NUCLEOTIDE SEQUENCE [LARGE SCALE GENOMIC DNA]</scope>
    <source>
        <strain evidence="2 3">TMB1-8</strain>
    </source>
</reference>
<evidence type="ECO:0000313" key="3">
    <source>
        <dbReference type="Proteomes" id="UP000237104"/>
    </source>
</evidence>
<dbReference type="Proteomes" id="UP000237104">
    <property type="component" value="Unassembled WGS sequence"/>
</dbReference>
<dbReference type="AlphaFoldDB" id="A0A2S3Z5Y4"/>
<evidence type="ECO:0000313" key="2">
    <source>
        <dbReference type="EMBL" id="POH59630.1"/>
    </source>
</evidence>
<dbReference type="OrthoDB" id="9930910at2"/>
<keyword evidence="1" id="KW-0812">Transmembrane</keyword>
<gene>
    <name evidence="2" type="ORF">C3B59_17190</name>
</gene>
<organism evidence="2 3">
    <name type="scientific">Cryobacterium zongtaii</name>
    <dbReference type="NCBI Taxonomy" id="1259217"/>
    <lineage>
        <taxon>Bacteria</taxon>
        <taxon>Bacillati</taxon>
        <taxon>Actinomycetota</taxon>
        <taxon>Actinomycetes</taxon>
        <taxon>Micrococcales</taxon>
        <taxon>Microbacteriaceae</taxon>
        <taxon>Cryobacterium</taxon>
    </lineage>
</organism>
<keyword evidence="1" id="KW-0472">Membrane</keyword>
<dbReference type="RefSeq" id="WP_103432415.1">
    <property type="nucleotide sequence ID" value="NZ_PPXF01000065.1"/>
</dbReference>
<dbReference type="EMBL" id="PPXF01000065">
    <property type="protein sequence ID" value="POH59630.1"/>
    <property type="molecule type" value="Genomic_DNA"/>
</dbReference>
<accession>A0A2S3Z5Y4</accession>
<sequence length="239" mass="25979">MDRWWDEFVSALSSGEWAAVLLQGLITGSAAIAVAFWILRRQLAADQKLAKDERVEAQRIVQAEKFAAAGASIGRILIQIALSVRDLSNRDLGALLRSTSKPLDIDLSNTAKVEAAIYFPSFNQHVAVARLRERDVLWVVGRNVLASNAALTDEAIGHALRQALAPAQNDLRTIGNELIRWSGEGNLPDCLAVVKSVEPLPTTLQAKTPARNEWKQKAAVSMEAAAKTKLPRSTEAVPV</sequence>
<feature type="transmembrane region" description="Helical" evidence="1">
    <location>
        <begin position="20"/>
        <end position="39"/>
    </location>
</feature>
<name>A0A2S3Z5Y4_9MICO</name>
<proteinExistence type="predicted"/>
<keyword evidence="1" id="KW-1133">Transmembrane helix</keyword>
<evidence type="ECO:0000256" key="1">
    <source>
        <dbReference type="SAM" id="Phobius"/>
    </source>
</evidence>
<comment type="caution">
    <text evidence="2">The sequence shown here is derived from an EMBL/GenBank/DDBJ whole genome shotgun (WGS) entry which is preliminary data.</text>
</comment>
<protein>
    <submittedName>
        <fullName evidence="2">Uncharacterized protein</fullName>
    </submittedName>
</protein>